<dbReference type="EMBL" id="LT629749">
    <property type="protein sequence ID" value="SDS79096.1"/>
    <property type="molecule type" value="Genomic_DNA"/>
</dbReference>
<evidence type="ECO:0000313" key="3">
    <source>
        <dbReference type="Proteomes" id="UP000199092"/>
    </source>
</evidence>
<name>A0A1H1V3Y4_9ACTN</name>
<accession>A0A1H1V3Y4</accession>
<feature type="transmembrane region" description="Helical" evidence="1">
    <location>
        <begin position="20"/>
        <end position="40"/>
    </location>
</feature>
<evidence type="ECO:0000256" key="1">
    <source>
        <dbReference type="SAM" id="Phobius"/>
    </source>
</evidence>
<dbReference type="STRING" id="546871.SAMN04488543_2387"/>
<evidence type="ECO:0000313" key="2">
    <source>
        <dbReference type="EMBL" id="SDS79096.1"/>
    </source>
</evidence>
<dbReference type="Proteomes" id="UP000199092">
    <property type="component" value="Chromosome I"/>
</dbReference>
<proteinExistence type="predicted"/>
<protein>
    <submittedName>
        <fullName evidence="2">Uncharacterized protein</fullName>
    </submittedName>
</protein>
<reference evidence="2 3" key="1">
    <citation type="submission" date="2016-10" db="EMBL/GenBank/DDBJ databases">
        <authorList>
            <person name="de Groot N.N."/>
        </authorList>
    </citation>
    <scope>NUCLEOTIDE SEQUENCE [LARGE SCALE GENOMIC DNA]</scope>
    <source>
        <strain evidence="2 3">DSM 21741</strain>
    </source>
</reference>
<gene>
    <name evidence="2" type="ORF">SAMN04488543_2387</name>
</gene>
<keyword evidence="1" id="KW-0472">Membrane</keyword>
<keyword evidence="3" id="KW-1185">Reference proteome</keyword>
<organism evidence="2 3">
    <name type="scientific">Friedmanniella luteola</name>
    <dbReference type="NCBI Taxonomy" id="546871"/>
    <lineage>
        <taxon>Bacteria</taxon>
        <taxon>Bacillati</taxon>
        <taxon>Actinomycetota</taxon>
        <taxon>Actinomycetes</taxon>
        <taxon>Propionibacteriales</taxon>
        <taxon>Nocardioidaceae</taxon>
        <taxon>Friedmanniella</taxon>
    </lineage>
</organism>
<dbReference type="RefSeq" id="WP_157720462.1">
    <property type="nucleotide sequence ID" value="NZ_LT629749.1"/>
</dbReference>
<sequence>MITLLDGPGRRPGDGDEEDWLALLALAALTLAALVALHRLTGRGPR</sequence>
<dbReference type="AlphaFoldDB" id="A0A1H1V3Y4"/>
<keyword evidence="1" id="KW-1133">Transmembrane helix</keyword>
<keyword evidence="1" id="KW-0812">Transmembrane</keyword>